<dbReference type="Proteomes" id="UP000464620">
    <property type="component" value="Chromosome B09"/>
</dbReference>
<dbReference type="InterPro" id="IPR040278">
    <property type="entry name" value="UPF0426"/>
</dbReference>
<dbReference type="AlphaFoldDB" id="A0A6B9VCJ2"/>
<reference evidence="2 3" key="1">
    <citation type="submission" date="2020-01" db="EMBL/GenBank/DDBJ databases">
        <title>Genome sequence of Arachis hypogaea, cultivar Shitouqi.</title>
        <authorList>
            <person name="Zhuang W."/>
            <person name="Chen H."/>
            <person name="Varshney R."/>
            <person name="Wang D."/>
            <person name="Ming R."/>
        </authorList>
    </citation>
    <scope>NUCLEOTIDE SEQUENCE [LARGE SCALE GENOMIC DNA]</scope>
    <source>
        <tissue evidence="2">Young leaf</tissue>
    </source>
</reference>
<sequence>MTSVSTTATWLRRMSWRLASVEKSLTRREHPEQTQYPIIEEGNCNYFTMSLVVHSHLPLPSTLWKSKQKIRLNPLSSPSFIASRSSRNFGCSAINMNYNNKNDSSNSSNGVTWCFFNPAKDPIIQEALKRFPYADSLMIEFSTDETAGGRRIKEPVAFLGGVFAGILRLDLNEEPLKEWITRTVEAAGISEEETGAEGSTTEAAPQEIQIE</sequence>
<name>A0A6B9VCJ2_ARAHY</name>
<dbReference type="PANTHER" id="PTHR35996:SF1">
    <property type="entry name" value="OS04G0528100 PROTEIN"/>
    <property type="match status" value="1"/>
</dbReference>
<organism evidence="2 3">
    <name type="scientific">Arachis hypogaea</name>
    <name type="common">Peanut</name>
    <dbReference type="NCBI Taxonomy" id="3818"/>
    <lineage>
        <taxon>Eukaryota</taxon>
        <taxon>Viridiplantae</taxon>
        <taxon>Streptophyta</taxon>
        <taxon>Embryophyta</taxon>
        <taxon>Tracheophyta</taxon>
        <taxon>Spermatophyta</taxon>
        <taxon>Magnoliopsida</taxon>
        <taxon>eudicotyledons</taxon>
        <taxon>Gunneridae</taxon>
        <taxon>Pentapetalae</taxon>
        <taxon>rosids</taxon>
        <taxon>fabids</taxon>
        <taxon>Fabales</taxon>
        <taxon>Fabaceae</taxon>
        <taxon>Papilionoideae</taxon>
        <taxon>50 kb inversion clade</taxon>
        <taxon>dalbergioids sensu lato</taxon>
        <taxon>Dalbergieae</taxon>
        <taxon>Pterocarpus clade</taxon>
        <taxon>Arachis</taxon>
    </lineage>
</organism>
<dbReference type="Pfam" id="PF26369">
    <property type="entry name" value="UPF0426"/>
    <property type="match status" value="1"/>
</dbReference>
<protein>
    <submittedName>
        <fullName evidence="2">UPF0426 protein</fullName>
    </submittedName>
</protein>
<evidence type="ECO:0000256" key="1">
    <source>
        <dbReference type="SAM" id="MobiDB-lite"/>
    </source>
</evidence>
<dbReference type="EMBL" id="CP031001">
    <property type="protein sequence ID" value="QHN77928.1"/>
    <property type="molecule type" value="Genomic_DNA"/>
</dbReference>
<evidence type="ECO:0000313" key="2">
    <source>
        <dbReference type="EMBL" id="QHN77928.1"/>
    </source>
</evidence>
<dbReference type="PANTHER" id="PTHR35996">
    <property type="entry name" value="OSJNBA0038O10.25 PROTEIN"/>
    <property type="match status" value="1"/>
</dbReference>
<proteinExistence type="predicted"/>
<accession>A0A6B9VCJ2</accession>
<feature type="region of interest" description="Disordered" evidence="1">
    <location>
        <begin position="188"/>
        <end position="211"/>
    </location>
</feature>
<evidence type="ECO:0000313" key="3">
    <source>
        <dbReference type="Proteomes" id="UP000464620"/>
    </source>
</evidence>
<gene>
    <name evidence="2" type="ORF">DS421_19g657060</name>
</gene>